<name>A0A917T0N6_9RHOB</name>
<keyword evidence="1" id="KW-0812">Transmembrane</keyword>
<evidence type="ECO:0000313" key="2">
    <source>
        <dbReference type="EMBL" id="GGM06232.1"/>
    </source>
</evidence>
<keyword evidence="1" id="KW-1133">Transmembrane helix</keyword>
<keyword evidence="1" id="KW-0472">Membrane</keyword>
<reference evidence="2" key="1">
    <citation type="journal article" date="2014" name="Int. J. Syst. Evol. Microbiol.">
        <title>Complete genome sequence of Corynebacterium casei LMG S-19264T (=DSM 44701T), isolated from a smear-ripened cheese.</title>
        <authorList>
            <consortium name="US DOE Joint Genome Institute (JGI-PGF)"/>
            <person name="Walter F."/>
            <person name="Albersmeier A."/>
            <person name="Kalinowski J."/>
            <person name="Ruckert C."/>
        </authorList>
    </citation>
    <scope>NUCLEOTIDE SEQUENCE</scope>
    <source>
        <strain evidence="2">CGMCC 1.6293</strain>
    </source>
</reference>
<evidence type="ECO:0000313" key="3">
    <source>
        <dbReference type="Proteomes" id="UP000649829"/>
    </source>
</evidence>
<evidence type="ECO:0008006" key="4">
    <source>
        <dbReference type="Google" id="ProtNLM"/>
    </source>
</evidence>
<gene>
    <name evidence="2" type="ORF">GCM10011534_29960</name>
</gene>
<keyword evidence="3" id="KW-1185">Reference proteome</keyword>
<dbReference type="EMBL" id="BMLF01000002">
    <property type="protein sequence ID" value="GGM06232.1"/>
    <property type="molecule type" value="Genomic_DNA"/>
</dbReference>
<proteinExistence type="predicted"/>
<dbReference type="AlphaFoldDB" id="A0A917T0N6"/>
<reference evidence="2" key="2">
    <citation type="submission" date="2020-09" db="EMBL/GenBank/DDBJ databases">
        <authorList>
            <person name="Sun Q."/>
            <person name="Zhou Y."/>
        </authorList>
    </citation>
    <scope>NUCLEOTIDE SEQUENCE</scope>
    <source>
        <strain evidence="2">CGMCC 1.6293</strain>
    </source>
</reference>
<accession>A0A917T0N6</accession>
<protein>
    <recommendedName>
        <fullName evidence="4">SHOCT domain-containing protein</fullName>
    </recommendedName>
</protein>
<dbReference type="Proteomes" id="UP000649829">
    <property type="component" value="Unassembled WGS sequence"/>
</dbReference>
<feature type="transmembrane region" description="Helical" evidence="1">
    <location>
        <begin position="33"/>
        <end position="56"/>
    </location>
</feature>
<comment type="caution">
    <text evidence="2">The sequence shown here is derived from an EMBL/GenBank/DDBJ whole genome shotgun (WGS) entry which is preliminary data.</text>
</comment>
<organism evidence="2 3">
    <name type="scientific">Pseudooceanicola nanhaiensis</name>
    <dbReference type="NCBI Taxonomy" id="375761"/>
    <lineage>
        <taxon>Bacteria</taxon>
        <taxon>Pseudomonadati</taxon>
        <taxon>Pseudomonadota</taxon>
        <taxon>Alphaproteobacteria</taxon>
        <taxon>Rhodobacterales</taxon>
        <taxon>Paracoccaceae</taxon>
        <taxon>Pseudooceanicola</taxon>
    </lineage>
</organism>
<evidence type="ECO:0000256" key="1">
    <source>
        <dbReference type="SAM" id="Phobius"/>
    </source>
</evidence>
<dbReference type="RefSeq" id="WP_028287206.1">
    <property type="nucleotide sequence ID" value="NZ_BMLF01000002.1"/>
</dbReference>
<sequence length="98" mass="10320">MIRLSIPAALLAGPAYADAGDYGHMMDWGYGMGMMFGPILWIIVIGLVVAGVVWFVRSSEGGSGPGTGSGARAELDMRLAKGEIDAEDYTARKKLLNG</sequence>